<keyword evidence="3" id="KW-1185">Reference proteome</keyword>
<dbReference type="SUPFAM" id="SSF53474">
    <property type="entry name" value="alpha/beta-Hydrolases"/>
    <property type="match status" value="1"/>
</dbReference>
<dbReference type="Pfam" id="PF12697">
    <property type="entry name" value="Abhydrolase_6"/>
    <property type="match status" value="1"/>
</dbReference>
<evidence type="ECO:0000313" key="3">
    <source>
        <dbReference type="Proteomes" id="UP000664132"/>
    </source>
</evidence>
<dbReference type="EMBL" id="JAFJYH010000247">
    <property type="protein sequence ID" value="KAG4414817.1"/>
    <property type="molecule type" value="Genomic_DNA"/>
</dbReference>
<sequence length="255" mass="27960">MSKPVFVCVPGASHSPIIYDPLRSILSYHGYTTVPLALPSVGGNPPTYDFREDVQAIRNIVTQIVDSGADVILVLHGYAGLPGAEALQGLGKDERSQRGLRGGVVRLVFIMSYMALEGFQGSPRGDVSSMFPYMRCNISAGISTIRPADAISVFYNDMSIPQAEYYAAQLLPQSLGVFWSRTSYAAWRYIPSTYILCARDQSMSLSYGEMILKAAQDSRPNMVDSVERCDAGHCVMLSQPDWTANMLRRAAGERI</sequence>
<evidence type="ECO:0000313" key="2">
    <source>
        <dbReference type="EMBL" id="KAG4414817.1"/>
    </source>
</evidence>
<dbReference type="PANTHER" id="PTHR37017:SF11">
    <property type="entry name" value="ESTERASE_LIPASE_THIOESTERASE DOMAIN-CONTAINING PROTEIN"/>
    <property type="match status" value="1"/>
</dbReference>
<comment type="caution">
    <text evidence="2">The sequence shown here is derived from an EMBL/GenBank/DDBJ whole genome shotgun (WGS) entry which is preliminary data.</text>
</comment>
<dbReference type="PANTHER" id="PTHR37017">
    <property type="entry name" value="AB HYDROLASE-1 DOMAIN-CONTAINING PROTEIN-RELATED"/>
    <property type="match status" value="1"/>
</dbReference>
<dbReference type="AlphaFoldDB" id="A0A8H7T819"/>
<accession>A0A8H7T819</accession>
<dbReference type="InterPro" id="IPR052897">
    <property type="entry name" value="Sec-Metab_Biosynth_Hydrolase"/>
</dbReference>
<reference evidence="2" key="1">
    <citation type="submission" date="2021-02" db="EMBL/GenBank/DDBJ databases">
        <title>Genome sequence Cadophora malorum strain M34.</title>
        <authorList>
            <person name="Stefanovic E."/>
            <person name="Vu D."/>
            <person name="Scully C."/>
            <person name="Dijksterhuis J."/>
            <person name="Roader J."/>
            <person name="Houbraken J."/>
        </authorList>
    </citation>
    <scope>NUCLEOTIDE SEQUENCE</scope>
    <source>
        <strain evidence="2">M34</strain>
    </source>
</reference>
<gene>
    <name evidence="2" type="ORF">IFR04_012044</name>
</gene>
<feature type="domain" description="AB hydrolase-1" evidence="1">
    <location>
        <begin position="6"/>
        <end position="244"/>
    </location>
</feature>
<name>A0A8H7T819_9HELO</name>
<dbReference type="Proteomes" id="UP000664132">
    <property type="component" value="Unassembled WGS sequence"/>
</dbReference>
<dbReference type="Gene3D" id="3.40.50.1820">
    <property type="entry name" value="alpha/beta hydrolase"/>
    <property type="match status" value="1"/>
</dbReference>
<organism evidence="2 3">
    <name type="scientific">Cadophora malorum</name>
    <dbReference type="NCBI Taxonomy" id="108018"/>
    <lineage>
        <taxon>Eukaryota</taxon>
        <taxon>Fungi</taxon>
        <taxon>Dikarya</taxon>
        <taxon>Ascomycota</taxon>
        <taxon>Pezizomycotina</taxon>
        <taxon>Leotiomycetes</taxon>
        <taxon>Helotiales</taxon>
        <taxon>Ploettnerulaceae</taxon>
        <taxon>Cadophora</taxon>
    </lineage>
</organism>
<proteinExistence type="predicted"/>
<dbReference type="InterPro" id="IPR000073">
    <property type="entry name" value="AB_hydrolase_1"/>
</dbReference>
<dbReference type="OrthoDB" id="1263307at2759"/>
<protein>
    <recommendedName>
        <fullName evidence="1">AB hydrolase-1 domain-containing protein</fullName>
    </recommendedName>
</protein>
<dbReference type="InterPro" id="IPR029058">
    <property type="entry name" value="AB_hydrolase_fold"/>
</dbReference>
<evidence type="ECO:0000259" key="1">
    <source>
        <dbReference type="Pfam" id="PF12697"/>
    </source>
</evidence>